<name>A0A803U0K3_ANOCA</name>
<reference evidence="6" key="1">
    <citation type="submission" date="2009-12" db="EMBL/GenBank/DDBJ databases">
        <title>The Genome Sequence of Anolis carolinensis (Green Anole Lizard).</title>
        <authorList>
            <consortium name="The Genome Sequencing Platform"/>
            <person name="Di Palma F."/>
            <person name="Alfoldi J."/>
            <person name="Heiman D."/>
            <person name="Young S."/>
            <person name="Grabherr M."/>
            <person name="Johnson J."/>
            <person name="Lander E.S."/>
            <person name="Lindblad-Toh K."/>
        </authorList>
    </citation>
    <scope>NUCLEOTIDE SEQUENCE [LARGE SCALE GENOMIC DNA]</scope>
    <source>
        <strain evidence="6">JBL SC #1</strain>
    </source>
</reference>
<keyword evidence="4" id="KW-1133">Transmembrane helix</keyword>
<dbReference type="InterPro" id="IPR003599">
    <property type="entry name" value="Ig_sub"/>
</dbReference>
<organism evidence="6 7">
    <name type="scientific">Anolis carolinensis</name>
    <name type="common">Green anole</name>
    <name type="synonym">American chameleon</name>
    <dbReference type="NCBI Taxonomy" id="28377"/>
    <lineage>
        <taxon>Eukaryota</taxon>
        <taxon>Metazoa</taxon>
        <taxon>Chordata</taxon>
        <taxon>Craniata</taxon>
        <taxon>Vertebrata</taxon>
        <taxon>Euteleostomi</taxon>
        <taxon>Lepidosauria</taxon>
        <taxon>Squamata</taxon>
        <taxon>Bifurcata</taxon>
        <taxon>Unidentata</taxon>
        <taxon>Episquamata</taxon>
        <taxon>Toxicofera</taxon>
        <taxon>Iguania</taxon>
        <taxon>Dactyloidae</taxon>
        <taxon>Anolis</taxon>
    </lineage>
</organism>
<dbReference type="InParanoid" id="A0A803U0K3"/>
<dbReference type="FunFam" id="2.60.40.10:FF:001878">
    <property type="entry name" value="Immunoglobulin heavy variable 1-4"/>
    <property type="match status" value="1"/>
</dbReference>
<evidence type="ECO:0000256" key="2">
    <source>
        <dbReference type="ARBA" id="ARBA00023130"/>
    </source>
</evidence>
<reference evidence="6" key="2">
    <citation type="submission" date="2025-08" db="UniProtKB">
        <authorList>
            <consortium name="Ensembl"/>
        </authorList>
    </citation>
    <scope>IDENTIFICATION</scope>
</reference>
<protein>
    <recommendedName>
        <fullName evidence="5">Ig-like domain-containing protein</fullName>
    </recommendedName>
</protein>
<dbReference type="GO" id="GO:0019814">
    <property type="term" value="C:immunoglobulin complex"/>
    <property type="evidence" value="ECO:0007669"/>
    <property type="project" value="UniProtKB-KW"/>
</dbReference>
<dbReference type="Pfam" id="PF07686">
    <property type="entry name" value="V-set"/>
    <property type="match status" value="1"/>
</dbReference>
<dbReference type="InterPro" id="IPR050199">
    <property type="entry name" value="IgHV"/>
</dbReference>
<evidence type="ECO:0000313" key="6">
    <source>
        <dbReference type="Ensembl" id="ENSACAP00000040993.1"/>
    </source>
</evidence>
<evidence type="ECO:0000256" key="4">
    <source>
        <dbReference type="SAM" id="Phobius"/>
    </source>
</evidence>
<keyword evidence="4" id="KW-0812">Transmembrane</keyword>
<dbReference type="InterPro" id="IPR007110">
    <property type="entry name" value="Ig-like_dom"/>
</dbReference>
<dbReference type="GO" id="GO:0003823">
    <property type="term" value="F:antigen binding"/>
    <property type="evidence" value="ECO:0000318"/>
    <property type="project" value="GO_Central"/>
</dbReference>
<evidence type="ECO:0000256" key="1">
    <source>
        <dbReference type="ARBA" id="ARBA00022859"/>
    </source>
</evidence>
<keyword evidence="7" id="KW-1185">Reference proteome</keyword>
<dbReference type="Gene3D" id="2.60.40.10">
    <property type="entry name" value="Immunoglobulins"/>
    <property type="match status" value="1"/>
</dbReference>
<keyword evidence="1" id="KW-0391">Immunity</keyword>
<proteinExistence type="predicted"/>
<evidence type="ECO:0000256" key="3">
    <source>
        <dbReference type="ARBA" id="ARBA00043265"/>
    </source>
</evidence>
<dbReference type="Proteomes" id="UP000001646">
    <property type="component" value="Unplaced"/>
</dbReference>
<keyword evidence="3" id="KW-1280">Immunoglobulin</keyword>
<dbReference type="SMART" id="SM00406">
    <property type="entry name" value="IGv"/>
    <property type="match status" value="1"/>
</dbReference>
<feature type="transmembrane region" description="Helical" evidence="4">
    <location>
        <begin position="99"/>
        <end position="124"/>
    </location>
</feature>
<dbReference type="SMART" id="SM00409">
    <property type="entry name" value="IG"/>
    <property type="match status" value="1"/>
</dbReference>
<dbReference type="InterPro" id="IPR013783">
    <property type="entry name" value="Ig-like_fold"/>
</dbReference>
<accession>A0A803U0K3</accession>
<sequence>MPEDISSQVTLTVSGGGAKKPGETLHLTCTVSGISLTNCDMHWIRQVPGKGLEWAGVIWRISGSNHYNSALQNRIRITRDISKKQVVLQLNSLNSEDTAAYYCVGDTVFIFWLGLSLALNLFYFPFFS</sequence>
<dbReference type="SUPFAM" id="SSF48726">
    <property type="entry name" value="Immunoglobulin"/>
    <property type="match status" value="1"/>
</dbReference>
<dbReference type="PANTHER" id="PTHR23266">
    <property type="entry name" value="IMMUNOGLOBULIN HEAVY CHAIN"/>
    <property type="match status" value="1"/>
</dbReference>
<keyword evidence="4" id="KW-0472">Membrane</keyword>
<feature type="domain" description="Ig-like" evidence="5">
    <location>
        <begin position="2"/>
        <end position="103"/>
    </location>
</feature>
<dbReference type="GO" id="GO:0005576">
    <property type="term" value="C:extracellular region"/>
    <property type="evidence" value="ECO:0007669"/>
    <property type="project" value="UniProtKB-ARBA"/>
</dbReference>
<evidence type="ECO:0000313" key="7">
    <source>
        <dbReference type="Proteomes" id="UP000001646"/>
    </source>
</evidence>
<dbReference type="GeneTree" id="ENSGT01150000287008"/>
<reference evidence="6" key="3">
    <citation type="submission" date="2025-09" db="UniProtKB">
        <authorList>
            <consortium name="Ensembl"/>
        </authorList>
    </citation>
    <scope>IDENTIFICATION</scope>
</reference>
<dbReference type="GO" id="GO:0016064">
    <property type="term" value="P:immunoglobulin mediated immune response"/>
    <property type="evidence" value="ECO:0000318"/>
    <property type="project" value="GO_Central"/>
</dbReference>
<evidence type="ECO:0000259" key="5">
    <source>
        <dbReference type="PROSITE" id="PS50835"/>
    </source>
</evidence>
<dbReference type="InterPro" id="IPR036179">
    <property type="entry name" value="Ig-like_dom_sf"/>
</dbReference>
<dbReference type="InterPro" id="IPR013106">
    <property type="entry name" value="Ig_V-set"/>
</dbReference>
<keyword evidence="2" id="KW-1064">Adaptive immunity</keyword>
<dbReference type="PROSITE" id="PS50835">
    <property type="entry name" value="IG_LIKE"/>
    <property type="match status" value="1"/>
</dbReference>
<dbReference type="AlphaFoldDB" id="A0A803U0K3"/>
<dbReference type="Ensembl" id="ENSACAT00000038792.1">
    <property type="protein sequence ID" value="ENSACAP00000040993.1"/>
    <property type="gene ID" value="ENSACAG00000036840.1"/>
</dbReference>